<dbReference type="EMBL" id="BLXT01003842">
    <property type="protein sequence ID" value="GFO07153.1"/>
    <property type="molecule type" value="Genomic_DNA"/>
</dbReference>
<comment type="caution">
    <text evidence="4">The sequence shown here is derived from an EMBL/GenBank/DDBJ whole genome shotgun (WGS) entry which is preliminary data.</text>
</comment>
<feature type="domain" description="Carboxylesterase type B" evidence="3">
    <location>
        <begin position="26"/>
        <end position="540"/>
    </location>
</feature>
<dbReference type="AlphaFoldDB" id="A0AAV4AKU5"/>
<feature type="chain" id="PRO_5043663157" evidence="2">
    <location>
        <begin position="25"/>
        <end position="563"/>
    </location>
</feature>
<dbReference type="PANTHER" id="PTHR43903">
    <property type="entry name" value="NEUROLIGIN"/>
    <property type="match status" value="1"/>
</dbReference>
<reference evidence="4 5" key="1">
    <citation type="journal article" date="2021" name="Elife">
        <title>Chloroplast acquisition without the gene transfer in kleptoplastic sea slugs, Plakobranchus ocellatus.</title>
        <authorList>
            <person name="Maeda T."/>
            <person name="Takahashi S."/>
            <person name="Yoshida T."/>
            <person name="Shimamura S."/>
            <person name="Takaki Y."/>
            <person name="Nagai Y."/>
            <person name="Toyoda A."/>
            <person name="Suzuki Y."/>
            <person name="Arimoto A."/>
            <person name="Ishii H."/>
            <person name="Satoh N."/>
            <person name="Nishiyama T."/>
            <person name="Hasebe M."/>
            <person name="Maruyama T."/>
            <person name="Minagawa J."/>
            <person name="Obokata J."/>
            <person name="Shigenobu S."/>
        </authorList>
    </citation>
    <scope>NUCLEOTIDE SEQUENCE [LARGE SCALE GENOMIC DNA]</scope>
</reference>
<gene>
    <name evidence="4" type="ORF">PoB_003365800</name>
</gene>
<keyword evidence="2" id="KW-0732">Signal</keyword>
<protein>
    <submittedName>
        <fullName evidence="4">Carboxylic ester hydrolase</fullName>
    </submittedName>
</protein>
<evidence type="ECO:0000313" key="5">
    <source>
        <dbReference type="Proteomes" id="UP000735302"/>
    </source>
</evidence>
<dbReference type="Proteomes" id="UP000735302">
    <property type="component" value="Unassembled WGS sequence"/>
</dbReference>
<dbReference type="InterPro" id="IPR051093">
    <property type="entry name" value="Neuroligin/BSAL"/>
</dbReference>
<dbReference type="InterPro" id="IPR002018">
    <property type="entry name" value="CarbesteraseB"/>
</dbReference>
<dbReference type="Gene3D" id="3.40.50.1820">
    <property type="entry name" value="alpha/beta hydrolase"/>
    <property type="match status" value="1"/>
</dbReference>
<proteinExistence type="inferred from homology"/>
<evidence type="ECO:0000256" key="2">
    <source>
        <dbReference type="SAM" id="SignalP"/>
    </source>
</evidence>
<dbReference type="Pfam" id="PF00135">
    <property type="entry name" value="COesterase"/>
    <property type="match status" value="1"/>
</dbReference>
<evidence type="ECO:0000259" key="3">
    <source>
        <dbReference type="Pfam" id="PF00135"/>
    </source>
</evidence>
<evidence type="ECO:0000313" key="4">
    <source>
        <dbReference type="EMBL" id="GFO07153.1"/>
    </source>
</evidence>
<comment type="similarity">
    <text evidence="1">Belongs to the type-B carboxylesterase/lipase family.</text>
</comment>
<dbReference type="SUPFAM" id="SSF53474">
    <property type="entry name" value="alpha/beta-Hydrolases"/>
    <property type="match status" value="1"/>
</dbReference>
<dbReference type="GO" id="GO:0016787">
    <property type="term" value="F:hydrolase activity"/>
    <property type="evidence" value="ECO:0007669"/>
    <property type="project" value="UniProtKB-KW"/>
</dbReference>
<feature type="signal peptide" evidence="2">
    <location>
        <begin position="1"/>
        <end position="24"/>
    </location>
</feature>
<organism evidence="4 5">
    <name type="scientific">Plakobranchus ocellatus</name>
    <dbReference type="NCBI Taxonomy" id="259542"/>
    <lineage>
        <taxon>Eukaryota</taxon>
        <taxon>Metazoa</taxon>
        <taxon>Spiralia</taxon>
        <taxon>Lophotrochozoa</taxon>
        <taxon>Mollusca</taxon>
        <taxon>Gastropoda</taxon>
        <taxon>Heterobranchia</taxon>
        <taxon>Euthyneura</taxon>
        <taxon>Panpulmonata</taxon>
        <taxon>Sacoglossa</taxon>
        <taxon>Placobranchoidea</taxon>
        <taxon>Plakobranchidae</taxon>
        <taxon>Plakobranchus</taxon>
    </lineage>
</organism>
<evidence type="ECO:0000256" key="1">
    <source>
        <dbReference type="ARBA" id="ARBA00005964"/>
    </source>
</evidence>
<sequence length="563" mass="62386">MEAAYLFCNIMFTFILIGPSAVIAAPEFRFSFGTVRGVDSEAIGTGDLYYSYFGIPFAAPPVGNLRFKPPVAYTGFGPGNVITSKDYPKACLQQPLPEEGSASEDCLHLNVFTPPGISAVSNPTVLKRVMVWIHGGGFTVGMTRGYTPGRLVTDHDVIVVSIQYRLGVLGFLSSGDDVLPGNLGLHDQVLALKWVKDNIRQFSGDPDDVTLFGESAGGVSVSLLGLSPYGNGLFTKAVIMSGTALAPWAVIEHPKTTFYAVAEALGCMPRFFLPWNRKIYHRYILSCLETKNATQLNWQPKNDKGVFSLEEKTTVNFAAVVDGDLLPRSPESLLRDDVYLRRHGVLDRSYVIGFTNAEGLMFAVEGFIEQLVEPINMATVIRYIVRDDFSLTPTADILNVVDFQYTFPREADGSIPYQGFVDLTSDSSFVVASIQFAKALSEKAPVYLYVFDHYPKFIGKYFSSYADLYTPESAPVPVAYRGALASFAKDRIPSYRLNPTLPTSSERNWPRYDLSQQQYLAISAKPEVRKEIFAQRVALWTDFLPRMAAKQSFFRPNGRVAYD</sequence>
<keyword evidence="4" id="KW-0378">Hydrolase</keyword>
<dbReference type="InterPro" id="IPR029058">
    <property type="entry name" value="AB_hydrolase_fold"/>
</dbReference>
<name>A0AAV4AKU5_9GAST</name>
<keyword evidence="5" id="KW-1185">Reference proteome</keyword>
<accession>A0AAV4AKU5</accession>